<evidence type="ECO:0000313" key="3">
    <source>
        <dbReference type="Proteomes" id="UP000054279"/>
    </source>
</evidence>
<feature type="region of interest" description="Disordered" evidence="1">
    <location>
        <begin position="70"/>
        <end position="109"/>
    </location>
</feature>
<feature type="compositionally biased region" description="Basic and acidic residues" evidence="1">
    <location>
        <begin position="31"/>
        <end position="52"/>
    </location>
</feature>
<evidence type="ECO:0000256" key="1">
    <source>
        <dbReference type="SAM" id="MobiDB-lite"/>
    </source>
</evidence>
<name>A0A0C9TJA6_SPHS4</name>
<feature type="compositionally biased region" description="Basic and acidic residues" evidence="1">
    <location>
        <begin position="1"/>
        <end position="21"/>
    </location>
</feature>
<dbReference type="Proteomes" id="UP000054279">
    <property type="component" value="Unassembled WGS sequence"/>
</dbReference>
<evidence type="ECO:0000313" key="2">
    <source>
        <dbReference type="EMBL" id="KIJ29713.1"/>
    </source>
</evidence>
<feature type="non-terminal residue" evidence="2">
    <location>
        <position position="109"/>
    </location>
</feature>
<gene>
    <name evidence="2" type="ORF">M422DRAFT_268840</name>
</gene>
<accession>A0A0C9TJA6</accession>
<dbReference type="EMBL" id="KN837277">
    <property type="protein sequence ID" value="KIJ29713.1"/>
    <property type="molecule type" value="Genomic_DNA"/>
</dbReference>
<sequence length="109" mass="11618">AADDFNFNKDTDVPRPLDTKHVPGAGGVVREAPEKPHADHSHKGHADHLHEGKVGIVNKIIGATEKLTGKLTNDPELQEKGELRGAGRKGSGTRSGKATACLRKLETIN</sequence>
<reference evidence="2 3" key="1">
    <citation type="submission" date="2014-06" db="EMBL/GenBank/DDBJ databases">
        <title>Evolutionary Origins and Diversification of the Mycorrhizal Mutualists.</title>
        <authorList>
            <consortium name="DOE Joint Genome Institute"/>
            <consortium name="Mycorrhizal Genomics Consortium"/>
            <person name="Kohler A."/>
            <person name="Kuo A."/>
            <person name="Nagy L.G."/>
            <person name="Floudas D."/>
            <person name="Copeland A."/>
            <person name="Barry K.W."/>
            <person name="Cichocki N."/>
            <person name="Veneault-Fourrey C."/>
            <person name="LaButti K."/>
            <person name="Lindquist E.A."/>
            <person name="Lipzen A."/>
            <person name="Lundell T."/>
            <person name="Morin E."/>
            <person name="Murat C."/>
            <person name="Riley R."/>
            <person name="Ohm R."/>
            <person name="Sun H."/>
            <person name="Tunlid A."/>
            <person name="Henrissat B."/>
            <person name="Grigoriev I.V."/>
            <person name="Hibbett D.S."/>
            <person name="Martin F."/>
        </authorList>
    </citation>
    <scope>NUCLEOTIDE SEQUENCE [LARGE SCALE GENOMIC DNA]</scope>
    <source>
        <strain evidence="2 3">SS14</strain>
    </source>
</reference>
<dbReference type="AlphaFoldDB" id="A0A0C9TJA6"/>
<keyword evidence="3" id="KW-1185">Reference proteome</keyword>
<dbReference type="OrthoDB" id="3210574at2759"/>
<proteinExistence type="predicted"/>
<dbReference type="HOGENOM" id="CLU_2190350_0_0_1"/>
<organism evidence="2 3">
    <name type="scientific">Sphaerobolus stellatus (strain SS14)</name>
    <dbReference type="NCBI Taxonomy" id="990650"/>
    <lineage>
        <taxon>Eukaryota</taxon>
        <taxon>Fungi</taxon>
        <taxon>Dikarya</taxon>
        <taxon>Basidiomycota</taxon>
        <taxon>Agaricomycotina</taxon>
        <taxon>Agaricomycetes</taxon>
        <taxon>Phallomycetidae</taxon>
        <taxon>Geastrales</taxon>
        <taxon>Sphaerobolaceae</taxon>
        <taxon>Sphaerobolus</taxon>
    </lineage>
</organism>
<feature type="region of interest" description="Disordered" evidence="1">
    <location>
        <begin position="1"/>
        <end position="52"/>
    </location>
</feature>
<protein>
    <submittedName>
        <fullName evidence="2">Uncharacterized protein</fullName>
    </submittedName>
</protein>
<feature type="non-terminal residue" evidence="2">
    <location>
        <position position="1"/>
    </location>
</feature>